<reference evidence="4" key="1">
    <citation type="journal article" date="2019" name="Int. J. Syst. Evol. Microbiol.">
        <title>The Global Catalogue of Microorganisms (GCM) 10K type strain sequencing project: providing services to taxonomists for standard genome sequencing and annotation.</title>
        <authorList>
            <consortium name="The Broad Institute Genomics Platform"/>
            <consortium name="The Broad Institute Genome Sequencing Center for Infectious Disease"/>
            <person name="Wu L."/>
            <person name="Ma J."/>
        </authorList>
    </citation>
    <scope>NUCLEOTIDE SEQUENCE [LARGE SCALE GENOMIC DNA]</scope>
    <source>
        <strain evidence="4">CGMCC 4.7645</strain>
    </source>
</reference>
<keyword evidence="1" id="KW-1133">Transmembrane helix</keyword>
<dbReference type="PIRSF" id="PIRSF028777">
    <property type="entry name" value="UCP028777"/>
    <property type="match status" value="1"/>
</dbReference>
<keyword evidence="1" id="KW-0472">Membrane</keyword>
<dbReference type="RefSeq" id="WP_378265146.1">
    <property type="nucleotide sequence ID" value="NZ_JBHUKR010000007.1"/>
</dbReference>
<dbReference type="PANTHER" id="PTHR42903">
    <property type="entry name" value="INNER MEMBRANE PROTEIN YCCF"/>
    <property type="match status" value="1"/>
</dbReference>
<gene>
    <name evidence="3" type="ORF">ACFSXZ_13850</name>
</gene>
<dbReference type="NCBIfam" id="NF008740">
    <property type="entry name" value="PRK11770.1-2"/>
    <property type="match status" value="1"/>
</dbReference>
<evidence type="ECO:0000259" key="2">
    <source>
        <dbReference type="Pfam" id="PF03733"/>
    </source>
</evidence>
<evidence type="ECO:0000313" key="4">
    <source>
        <dbReference type="Proteomes" id="UP001597417"/>
    </source>
</evidence>
<keyword evidence="1" id="KW-0812">Transmembrane</keyword>
<evidence type="ECO:0000256" key="1">
    <source>
        <dbReference type="SAM" id="Phobius"/>
    </source>
</evidence>
<dbReference type="InterPro" id="IPR005185">
    <property type="entry name" value="YccF"/>
</dbReference>
<proteinExistence type="predicted"/>
<accession>A0ABW5FS11</accession>
<dbReference type="EMBL" id="JBHUKR010000007">
    <property type="protein sequence ID" value="MFD2417409.1"/>
    <property type="molecule type" value="Genomic_DNA"/>
</dbReference>
<dbReference type="InterPro" id="IPR031308">
    <property type="entry name" value="UCP028777"/>
</dbReference>
<dbReference type="Pfam" id="PF03733">
    <property type="entry name" value="YccF"/>
    <property type="match status" value="2"/>
</dbReference>
<evidence type="ECO:0000313" key="3">
    <source>
        <dbReference type="EMBL" id="MFD2417409.1"/>
    </source>
</evidence>
<organism evidence="3 4">
    <name type="scientific">Amycolatopsis pigmentata</name>
    <dbReference type="NCBI Taxonomy" id="450801"/>
    <lineage>
        <taxon>Bacteria</taxon>
        <taxon>Bacillati</taxon>
        <taxon>Actinomycetota</taxon>
        <taxon>Actinomycetes</taxon>
        <taxon>Pseudonocardiales</taxon>
        <taxon>Pseudonocardiaceae</taxon>
        <taxon>Amycolatopsis</taxon>
    </lineage>
</organism>
<feature type="domain" description="Inner membrane component" evidence="2">
    <location>
        <begin position="68"/>
        <end position="118"/>
    </location>
</feature>
<feature type="transmembrane region" description="Helical" evidence="1">
    <location>
        <begin position="62"/>
        <end position="83"/>
    </location>
</feature>
<feature type="transmembrane region" description="Helical" evidence="1">
    <location>
        <begin position="89"/>
        <end position="109"/>
    </location>
</feature>
<keyword evidence="4" id="KW-1185">Reference proteome</keyword>
<name>A0ABW5FS11_9PSEU</name>
<feature type="domain" description="Inner membrane component" evidence="2">
    <location>
        <begin position="4"/>
        <end position="54"/>
    </location>
</feature>
<comment type="caution">
    <text evidence="3">The sequence shown here is derived from an EMBL/GenBank/DDBJ whole genome shotgun (WGS) entry which is preliminary data.</text>
</comment>
<sequence length="124" mass="13322">MRILLNIIWLVLSGLWMAIAYCVAGLICCVLIVTIPFGIASFRIANYALWPFGRTVVDRRDAGAGSAVGNVIWIIVAGWWLALGHVVTGIAQCVTIIGIPLGIANFKLVPISLLPLGREIVDVP</sequence>
<dbReference type="PANTHER" id="PTHR42903:SF1">
    <property type="entry name" value="INNER MEMBRANE PROTEIN YCCF"/>
    <property type="match status" value="1"/>
</dbReference>
<dbReference type="InterPro" id="IPR052937">
    <property type="entry name" value="Inner_membrane_protein"/>
</dbReference>
<protein>
    <submittedName>
        <fullName evidence="3">YccF domain-containing protein</fullName>
    </submittedName>
</protein>
<dbReference type="Proteomes" id="UP001597417">
    <property type="component" value="Unassembled WGS sequence"/>
</dbReference>